<proteinExistence type="predicted"/>
<evidence type="ECO:0000313" key="2">
    <source>
        <dbReference type="EMBL" id="KAJ7223296.1"/>
    </source>
</evidence>
<gene>
    <name evidence="2" type="ORF">GGX14DRAFT_557872</name>
</gene>
<comment type="caution">
    <text evidence="2">The sequence shown here is derived from an EMBL/GenBank/DDBJ whole genome shotgun (WGS) entry which is preliminary data.</text>
</comment>
<dbReference type="EMBL" id="JARJCW010000006">
    <property type="protein sequence ID" value="KAJ7223296.1"/>
    <property type="molecule type" value="Genomic_DNA"/>
</dbReference>
<sequence>MAATSSAAAWLASTEGRRVYLAAPTTSRNPAMADGRTLFCGPHSAPPVPRTSFMRTDGDLLNQYLPHCIHGQLLQQPPGALPSLLLRARPIANTQRNTALYNPPQTAPVDGQKYS</sequence>
<evidence type="ECO:0000256" key="1">
    <source>
        <dbReference type="SAM" id="MobiDB-lite"/>
    </source>
</evidence>
<dbReference type="Proteomes" id="UP001219525">
    <property type="component" value="Unassembled WGS sequence"/>
</dbReference>
<organism evidence="2 3">
    <name type="scientific">Mycena pura</name>
    <dbReference type="NCBI Taxonomy" id="153505"/>
    <lineage>
        <taxon>Eukaryota</taxon>
        <taxon>Fungi</taxon>
        <taxon>Dikarya</taxon>
        <taxon>Basidiomycota</taxon>
        <taxon>Agaricomycotina</taxon>
        <taxon>Agaricomycetes</taxon>
        <taxon>Agaricomycetidae</taxon>
        <taxon>Agaricales</taxon>
        <taxon>Marasmiineae</taxon>
        <taxon>Mycenaceae</taxon>
        <taxon>Mycena</taxon>
    </lineage>
</organism>
<accession>A0AAD7E134</accession>
<protein>
    <submittedName>
        <fullName evidence="2">Uncharacterized protein</fullName>
    </submittedName>
</protein>
<dbReference type="AlphaFoldDB" id="A0AAD7E134"/>
<evidence type="ECO:0000313" key="3">
    <source>
        <dbReference type="Proteomes" id="UP001219525"/>
    </source>
</evidence>
<name>A0AAD7E134_9AGAR</name>
<feature type="region of interest" description="Disordered" evidence="1">
    <location>
        <begin position="95"/>
        <end position="115"/>
    </location>
</feature>
<feature type="compositionally biased region" description="Polar residues" evidence="1">
    <location>
        <begin position="95"/>
        <end position="104"/>
    </location>
</feature>
<reference evidence="2" key="1">
    <citation type="submission" date="2023-03" db="EMBL/GenBank/DDBJ databases">
        <title>Massive genome expansion in bonnet fungi (Mycena s.s.) driven by repeated elements and novel gene families across ecological guilds.</title>
        <authorList>
            <consortium name="Lawrence Berkeley National Laboratory"/>
            <person name="Harder C.B."/>
            <person name="Miyauchi S."/>
            <person name="Viragh M."/>
            <person name="Kuo A."/>
            <person name="Thoen E."/>
            <person name="Andreopoulos B."/>
            <person name="Lu D."/>
            <person name="Skrede I."/>
            <person name="Drula E."/>
            <person name="Henrissat B."/>
            <person name="Morin E."/>
            <person name="Kohler A."/>
            <person name="Barry K."/>
            <person name="LaButti K."/>
            <person name="Morin E."/>
            <person name="Salamov A."/>
            <person name="Lipzen A."/>
            <person name="Mereny Z."/>
            <person name="Hegedus B."/>
            <person name="Baldrian P."/>
            <person name="Stursova M."/>
            <person name="Weitz H."/>
            <person name="Taylor A."/>
            <person name="Grigoriev I.V."/>
            <person name="Nagy L.G."/>
            <person name="Martin F."/>
            <person name="Kauserud H."/>
        </authorList>
    </citation>
    <scope>NUCLEOTIDE SEQUENCE</scope>
    <source>
        <strain evidence="2">9144</strain>
    </source>
</reference>
<keyword evidence="3" id="KW-1185">Reference proteome</keyword>